<sequence length="144" mass="16129">MDWQNWLNDGCEALGMENGAITVCCGRHLTVIHHAEGGKLITSGDSFDRRGTFCEQVMNQRDLVTYNAPIDELSTIQFGNVVIATSIQAYIGYPLIVRDIVFGTLNFSSAKRRADGFSTHDLFITEMMANDYVQYNLAPNRARM</sequence>
<evidence type="ECO:0000313" key="2">
    <source>
        <dbReference type="EMBL" id="MFM2483617.1"/>
    </source>
</evidence>
<dbReference type="Gene3D" id="3.30.450.40">
    <property type="match status" value="1"/>
</dbReference>
<keyword evidence="3" id="KW-1185">Reference proteome</keyword>
<comment type="caution">
    <text evidence="2">The sequence shown here is derived from an EMBL/GenBank/DDBJ whole genome shotgun (WGS) entry which is preliminary data.</text>
</comment>
<protein>
    <submittedName>
        <fullName evidence="2">GAF domain-containing protein</fullName>
    </submittedName>
</protein>
<dbReference type="EMBL" id="JBEQCT010000001">
    <property type="protein sequence ID" value="MFM2483617.1"/>
    <property type="molecule type" value="Genomic_DNA"/>
</dbReference>
<dbReference type="InterPro" id="IPR029016">
    <property type="entry name" value="GAF-like_dom_sf"/>
</dbReference>
<dbReference type="RefSeq" id="WP_408621742.1">
    <property type="nucleotide sequence ID" value="NZ_JBEQCT010000001.1"/>
</dbReference>
<evidence type="ECO:0000259" key="1">
    <source>
        <dbReference type="Pfam" id="PF01590"/>
    </source>
</evidence>
<dbReference type="SUPFAM" id="SSF55781">
    <property type="entry name" value="GAF domain-like"/>
    <property type="match status" value="1"/>
</dbReference>
<evidence type="ECO:0000313" key="3">
    <source>
        <dbReference type="Proteomes" id="UP001629953"/>
    </source>
</evidence>
<name>A0ABW9G204_9GAMM</name>
<proteinExistence type="predicted"/>
<feature type="domain" description="GAF" evidence="1">
    <location>
        <begin position="10"/>
        <end position="130"/>
    </location>
</feature>
<dbReference type="Proteomes" id="UP001629953">
    <property type="component" value="Unassembled WGS sequence"/>
</dbReference>
<accession>A0ABW9G204</accession>
<reference evidence="2 3" key="1">
    <citation type="journal article" date="2013" name="Int. J. Syst. Evol. Microbiol.">
        <title>Celerinatantimonas yamalensis sp. nov., a cold-adapted diazotrophic bacterium from a cold permafrost brine.</title>
        <authorList>
            <person name="Shcherbakova V."/>
            <person name="Chuvilskaya N."/>
            <person name="Rivkina E."/>
            <person name="Demidov N."/>
            <person name="Uchaeva V."/>
            <person name="Suetin S."/>
            <person name="Suzina N."/>
            <person name="Gilichinsky D."/>
        </authorList>
    </citation>
    <scope>NUCLEOTIDE SEQUENCE [LARGE SCALE GENOMIC DNA]</scope>
    <source>
        <strain evidence="2 3">C7</strain>
    </source>
</reference>
<organism evidence="2 3">
    <name type="scientific">Celerinatantimonas yamalensis</name>
    <dbReference type="NCBI Taxonomy" id="559956"/>
    <lineage>
        <taxon>Bacteria</taxon>
        <taxon>Pseudomonadati</taxon>
        <taxon>Pseudomonadota</taxon>
        <taxon>Gammaproteobacteria</taxon>
        <taxon>Celerinatantimonadaceae</taxon>
        <taxon>Celerinatantimonas</taxon>
    </lineage>
</organism>
<dbReference type="InterPro" id="IPR003018">
    <property type="entry name" value="GAF"/>
</dbReference>
<gene>
    <name evidence="2" type="ORF">ABUE30_00745</name>
</gene>
<dbReference type="Pfam" id="PF01590">
    <property type="entry name" value="GAF"/>
    <property type="match status" value="1"/>
</dbReference>